<keyword evidence="1" id="KW-0808">Transferase</keyword>
<evidence type="ECO:0000259" key="3">
    <source>
        <dbReference type="PROSITE" id="PS51186"/>
    </source>
</evidence>
<dbReference type="CDD" id="cd04301">
    <property type="entry name" value="NAT_SF"/>
    <property type="match status" value="1"/>
</dbReference>
<dbReference type="GO" id="GO:0016747">
    <property type="term" value="F:acyltransferase activity, transferring groups other than amino-acyl groups"/>
    <property type="evidence" value="ECO:0007669"/>
    <property type="project" value="InterPro"/>
</dbReference>
<dbReference type="InterPro" id="IPR015797">
    <property type="entry name" value="NUDIX_hydrolase-like_dom_sf"/>
</dbReference>
<evidence type="ECO:0000256" key="1">
    <source>
        <dbReference type="ARBA" id="ARBA00022679"/>
    </source>
</evidence>
<dbReference type="RefSeq" id="WP_207141406.1">
    <property type="nucleotide sequence ID" value="NZ_JAEKJZ010000002.1"/>
</dbReference>
<dbReference type="Gene3D" id="3.90.79.10">
    <property type="entry name" value="Nucleoside Triphosphate Pyrophosphohydrolase"/>
    <property type="match status" value="1"/>
</dbReference>
<sequence length="389" mass="42202">MPLKLRPATPEDVPALTDILHRAKASFSDDTNSATPSRDDRRISEATIASLHMTVAEKRGTAVAFSGLTVRGGDTLQVDYLVVAPEARGQGIGALLLARAEEHARWRNLSRLFLHSDADAAGFYEKNGFRTLSKRPGATGAGKGVLIMEKPLPPSVHEISSLDISVSTATWAFEEAYAGEIATHFDEARKRIPFLWNGRTLKLTGYSFENGIFRGNCSECSYAAYLAWRDWGAPDISAHNLFGSAILRSGDGALLYGVMAKHTATAGLIYPPGGNLDPEDRTADGKVDVVGAIYRELEEETGLTPADVRPAGLLVAFDGPRISIAQVLDCDRPAERLREEIIRHSRASKDQELEDIQIVRSREDLNNPAIVPFARAVADRLLTETAPGG</sequence>
<reference evidence="5" key="1">
    <citation type="submission" date="2020-12" db="EMBL/GenBank/DDBJ databases">
        <title>Oil enriched cultivation method for isolating marine PHA-producing bacteria.</title>
        <authorList>
            <person name="Zheng W."/>
            <person name="Yu S."/>
            <person name="Huang Y."/>
        </authorList>
    </citation>
    <scope>NUCLEOTIDE SEQUENCE</scope>
    <source>
        <strain evidence="5">SY-2-12</strain>
    </source>
</reference>
<evidence type="ECO:0000256" key="2">
    <source>
        <dbReference type="ARBA" id="ARBA00023315"/>
    </source>
</evidence>
<keyword evidence="2" id="KW-0012">Acyltransferase</keyword>
<proteinExistence type="predicted"/>
<organism evidence="5 6">
    <name type="scientific">Roseibium aggregatum</name>
    <dbReference type="NCBI Taxonomy" id="187304"/>
    <lineage>
        <taxon>Bacteria</taxon>
        <taxon>Pseudomonadati</taxon>
        <taxon>Pseudomonadota</taxon>
        <taxon>Alphaproteobacteria</taxon>
        <taxon>Hyphomicrobiales</taxon>
        <taxon>Stappiaceae</taxon>
        <taxon>Roseibium</taxon>
    </lineage>
</organism>
<name>A0A939EG72_9HYPH</name>
<dbReference type="PROSITE" id="PS51462">
    <property type="entry name" value="NUDIX"/>
    <property type="match status" value="1"/>
</dbReference>
<dbReference type="Proteomes" id="UP000664096">
    <property type="component" value="Unassembled WGS sequence"/>
</dbReference>
<dbReference type="InterPro" id="IPR050832">
    <property type="entry name" value="Bact_Acetyltransf"/>
</dbReference>
<feature type="domain" description="N-acetyltransferase" evidence="3">
    <location>
        <begin position="3"/>
        <end position="153"/>
    </location>
</feature>
<dbReference type="AlphaFoldDB" id="A0A939EG72"/>
<dbReference type="PANTHER" id="PTHR43877">
    <property type="entry name" value="AMINOALKYLPHOSPHONATE N-ACETYLTRANSFERASE-RELATED-RELATED"/>
    <property type="match status" value="1"/>
</dbReference>
<dbReference type="Pfam" id="PF13508">
    <property type="entry name" value="Acetyltransf_7"/>
    <property type="match status" value="1"/>
</dbReference>
<dbReference type="SUPFAM" id="SSF55811">
    <property type="entry name" value="Nudix"/>
    <property type="match status" value="1"/>
</dbReference>
<gene>
    <name evidence="5" type="ORF">JF539_14660</name>
</gene>
<dbReference type="PROSITE" id="PS51186">
    <property type="entry name" value="GNAT"/>
    <property type="match status" value="1"/>
</dbReference>
<evidence type="ECO:0000313" key="6">
    <source>
        <dbReference type="Proteomes" id="UP000664096"/>
    </source>
</evidence>
<accession>A0A939EG72</accession>
<dbReference type="InterPro" id="IPR000086">
    <property type="entry name" value="NUDIX_hydrolase_dom"/>
</dbReference>
<dbReference type="InterPro" id="IPR000182">
    <property type="entry name" value="GNAT_dom"/>
</dbReference>
<protein>
    <submittedName>
        <fullName evidence="5">GNAT family N-acetyltransferase</fullName>
    </submittedName>
</protein>
<dbReference type="EMBL" id="JAEKJZ010000002">
    <property type="protein sequence ID" value="MBN9671588.1"/>
    <property type="molecule type" value="Genomic_DNA"/>
</dbReference>
<dbReference type="SUPFAM" id="SSF55729">
    <property type="entry name" value="Acyl-CoA N-acyltransferases (Nat)"/>
    <property type="match status" value="1"/>
</dbReference>
<evidence type="ECO:0000259" key="4">
    <source>
        <dbReference type="PROSITE" id="PS51462"/>
    </source>
</evidence>
<feature type="domain" description="Nudix hydrolase" evidence="4">
    <location>
        <begin position="237"/>
        <end position="383"/>
    </location>
</feature>
<dbReference type="InterPro" id="IPR016181">
    <property type="entry name" value="Acyl_CoA_acyltransferase"/>
</dbReference>
<dbReference type="Gene3D" id="3.40.630.30">
    <property type="match status" value="1"/>
</dbReference>
<comment type="caution">
    <text evidence="5">The sequence shown here is derived from an EMBL/GenBank/DDBJ whole genome shotgun (WGS) entry which is preliminary data.</text>
</comment>
<evidence type="ECO:0000313" key="5">
    <source>
        <dbReference type="EMBL" id="MBN9671588.1"/>
    </source>
</evidence>